<dbReference type="InterPro" id="IPR015424">
    <property type="entry name" value="PyrdxlP-dep_Trfase"/>
</dbReference>
<sequence>MTLTSAPSRPIETAGPRFFGYVPGSGLVSSAVGELMARAPNRFTAVGEFAPGLVALEHGVLTWLFGLPAGATGILTSGGSAAMLSMAVAAREDRLVPTSDGRRLDPVALDVPQLPELSTVVFRLREGGGEANRALLDRIRPARAVLSAGRRAASRTRARSAAAPPRECRGARRNRAG</sequence>
<dbReference type="OrthoDB" id="3335676at2"/>
<dbReference type="EMBL" id="FOEF01000024">
    <property type="protein sequence ID" value="SEP53092.1"/>
    <property type="molecule type" value="Genomic_DNA"/>
</dbReference>
<dbReference type="InterPro" id="IPR015421">
    <property type="entry name" value="PyrdxlP-dep_Trfase_major"/>
</dbReference>
<dbReference type="RefSeq" id="WP_143086390.1">
    <property type="nucleotide sequence ID" value="NZ_FOEF01000024.1"/>
</dbReference>
<feature type="region of interest" description="Disordered" evidence="1">
    <location>
        <begin position="150"/>
        <end position="177"/>
    </location>
</feature>
<protein>
    <submittedName>
        <fullName evidence="2">Pyridoxal-dependent decarboxylase conserved domain-containing protein</fullName>
    </submittedName>
</protein>
<name>A0A1H8YM19_9PSEU</name>
<reference evidence="2 3" key="1">
    <citation type="submission" date="2016-10" db="EMBL/GenBank/DDBJ databases">
        <authorList>
            <person name="de Groot N.N."/>
        </authorList>
    </citation>
    <scope>NUCLEOTIDE SEQUENCE [LARGE SCALE GENOMIC DNA]</scope>
    <source>
        <strain evidence="2 3">DSM 44993</strain>
    </source>
</reference>
<dbReference type="AlphaFoldDB" id="A0A1H8YM19"/>
<accession>A0A1H8YM19</accession>
<evidence type="ECO:0000313" key="2">
    <source>
        <dbReference type="EMBL" id="SEP53092.1"/>
    </source>
</evidence>
<dbReference type="STRING" id="394193.SAMN04489732_12463"/>
<proteinExistence type="predicted"/>
<keyword evidence="3" id="KW-1185">Reference proteome</keyword>
<evidence type="ECO:0000313" key="3">
    <source>
        <dbReference type="Proteomes" id="UP000198582"/>
    </source>
</evidence>
<dbReference type="SUPFAM" id="SSF53383">
    <property type="entry name" value="PLP-dependent transferases"/>
    <property type="match status" value="1"/>
</dbReference>
<evidence type="ECO:0000256" key="1">
    <source>
        <dbReference type="SAM" id="MobiDB-lite"/>
    </source>
</evidence>
<organism evidence="2 3">
    <name type="scientific">Amycolatopsis saalfeldensis</name>
    <dbReference type="NCBI Taxonomy" id="394193"/>
    <lineage>
        <taxon>Bacteria</taxon>
        <taxon>Bacillati</taxon>
        <taxon>Actinomycetota</taxon>
        <taxon>Actinomycetes</taxon>
        <taxon>Pseudonocardiales</taxon>
        <taxon>Pseudonocardiaceae</taxon>
        <taxon>Amycolatopsis</taxon>
    </lineage>
</organism>
<gene>
    <name evidence="2" type="ORF">SAMN04489732_12463</name>
</gene>
<dbReference type="Proteomes" id="UP000198582">
    <property type="component" value="Unassembled WGS sequence"/>
</dbReference>
<dbReference type="Gene3D" id="3.40.640.10">
    <property type="entry name" value="Type I PLP-dependent aspartate aminotransferase-like (Major domain)"/>
    <property type="match status" value="1"/>
</dbReference>